<dbReference type="InterPro" id="IPR032567">
    <property type="entry name" value="RTL1-rel"/>
</dbReference>
<keyword evidence="2" id="KW-0175">Coiled coil</keyword>
<protein>
    <recommendedName>
        <fullName evidence="4">CCHC-type domain-containing protein</fullName>
    </recommendedName>
</protein>
<evidence type="ECO:0000313" key="5">
    <source>
        <dbReference type="Ensembl" id="ENSPMGP00000005370.1"/>
    </source>
</evidence>
<feature type="domain" description="CCHC-type" evidence="4">
    <location>
        <begin position="300"/>
        <end position="314"/>
    </location>
</feature>
<dbReference type="Ensembl" id="ENSPMGT00000005696.1">
    <property type="protein sequence ID" value="ENSPMGP00000005370.1"/>
    <property type="gene ID" value="ENSPMGG00000004517.1"/>
</dbReference>
<proteinExistence type="predicted"/>
<dbReference type="Proteomes" id="UP000261520">
    <property type="component" value="Unplaced"/>
</dbReference>
<keyword evidence="1" id="KW-0862">Zinc</keyword>
<evidence type="ECO:0000256" key="2">
    <source>
        <dbReference type="SAM" id="Coils"/>
    </source>
</evidence>
<dbReference type="GO" id="GO:0003676">
    <property type="term" value="F:nucleic acid binding"/>
    <property type="evidence" value="ECO:0007669"/>
    <property type="project" value="InterPro"/>
</dbReference>
<reference evidence="5" key="2">
    <citation type="submission" date="2025-09" db="UniProtKB">
        <authorList>
            <consortium name="Ensembl"/>
        </authorList>
    </citation>
    <scope>IDENTIFICATION</scope>
</reference>
<dbReference type="InterPro" id="IPR001878">
    <property type="entry name" value="Znf_CCHC"/>
</dbReference>
<accession>A0A3B3ZLD0</accession>
<dbReference type="SUPFAM" id="SSF57756">
    <property type="entry name" value="Retrovirus zinc finger-like domains"/>
    <property type="match status" value="1"/>
</dbReference>
<dbReference type="PANTHER" id="PTHR15503">
    <property type="entry name" value="LDOC1 RELATED"/>
    <property type="match status" value="1"/>
</dbReference>
<organism evidence="5 6">
    <name type="scientific">Periophthalmus magnuspinnatus</name>
    <dbReference type="NCBI Taxonomy" id="409849"/>
    <lineage>
        <taxon>Eukaryota</taxon>
        <taxon>Metazoa</taxon>
        <taxon>Chordata</taxon>
        <taxon>Craniata</taxon>
        <taxon>Vertebrata</taxon>
        <taxon>Euteleostomi</taxon>
        <taxon>Actinopterygii</taxon>
        <taxon>Neopterygii</taxon>
        <taxon>Teleostei</taxon>
        <taxon>Neoteleostei</taxon>
        <taxon>Acanthomorphata</taxon>
        <taxon>Gobiaria</taxon>
        <taxon>Gobiiformes</taxon>
        <taxon>Gobioidei</taxon>
        <taxon>Gobiidae</taxon>
        <taxon>Oxudercinae</taxon>
        <taxon>Periophthalmus</taxon>
    </lineage>
</organism>
<keyword evidence="1" id="KW-0479">Metal-binding</keyword>
<dbReference type="InterPro" id="IPR005162">
    <property type="entry name" value="Retrotrans_gag_dom"/>
</dbReference>
<name>A0A3B3ZLD0_9GOBI</name>
<dbReference type="InterPro" id="IPR036875">
    <property type="entry name" value="Znf_CCHC_sf"/>
</dbReference>
<dbReference type="GO" id="GO:0008270">
    <property type="term" value="F:zinc ion binding"/>
    <property type="evidence" value="ECO:0007669"/>
    <property type="project" value="UniProtKB-KW"/>
</dbReference>
<evidence type="ECO:0000256" key="1">
    <source>
        <dbReference type="PROSITE-ProRule" id="PRU00047"/>
    </source>
</evidence>
<dbReference type="SMART" id="SM00343">
    <property type="entry name" value="ZnF_C2HC"/>
    <property type="match status" value="1"/>
</dbReference>
<evidence type="ECO:0000256" key="3">
    <source>
        <dbReference type="SAM" id="MobiDB-lite"/>
    </source>
</evidence>
<sequence length="323" mass="36185">MIPVLLSLRPRLPPPSPVCLRNATLQQAFTHHGDVLGQHERTIRNLLEQNQSLAQQVSQLSNQVTTLLTHLSPAAAAAGPAAPLYPPESRSTDPEPFAGQPDLCRGFLFQCRSVFQQRPARFPTDASKTRYVCGLLRGRALQWAEARFSNSALDTTDFEAFINEFKLVFSHPHYRADAASRLLDITQGSRTVADYTVEFWTLAAEVDWSDSALKAVFSKGLRDSLKDELASRDEPSDLKALVTLANRVDNRLQERRRQARHSPVRSTARFPSPTAEEPMQIGRARLTAEERIRRRAAGECFYCGRRGHFVAACPARPKERAQQ</sequence>
<dbReference type="PANTHER" id="PTHR15503:SF36">
    <property type="entry name" value="RETROTRANSPOSON GAG-LIKE PROTEIN 5"/>
    <property type="match status" value="1"/>
</dbReference>
<feature type="coiled-coil region" evidence="2">
    <location>
        <begin position="36"/>
        <end position="63"/>
    </location>
</feature>
<keyword evidence="1" id="KW-0863">Zinc-finger</keyword>
<dbReference type="STRING" id="409849.ENSPMGP00000005370"/>
<feature type="region of interest" description="Disordered" evidence="3">
    <location>
        <begin position="254"/>
        <end position="278"/>
    </location>
</feature>
<dbReference type="Pfam" id="PF03732">
    <property type="entry name" value="Retrotrans_gag"/>
    <property type="match status" value="1"/>
</dbReference>
<dbReference type="Gene3D" id="4.10.60.10">
    <property type="entry name" value="Zinc finger, CCHC-type"/>
    <property type="match status" value="1"/>
</dbReference>
<reference evidence="5" key="1">
    <citation type="submission" date="2025-08" db="UniProtKB">
        <authorList>
            <consortium name="Ensembl"/>
        </authorList>
    </citation>
    <scope>IDENTIFICATION</scope>
</reference>
<evidence type="ECO:0000259" key="4">
    <source>
        <dbReference type="PROSITE" id="PS50158"/>
    </source>
</evidence>
<keyword evidence="6" id="KW-1185">Reference proteome</keyword>
<dbReference type="AlphaFoldDB" id="A0A3B3ZLD0"/>
<evidence type="ECO:0000313" key="6">
    <source>
        <dbReference type="Proteomes" id="UP000261520"/>
    </source>
</evidence>
<dbReference type="PROSITE" id="PS50158">
    <property type="entry name" value="ZF_CCHC"/>
    <property type="match status" value="1"/>
</dbReference>